<dbReference type="AlphaFoldDB" id="F4KSH4"/>
<protein>
    <submittedName>
        <fullName evidence="1">Uncharacterized protein</fullName>
    </submittedName>
</protein>
<sequence length="57" mass="6271">MPELALRLIAENKAKHARGEDARVLDLGNCGLTEVPTEISKEAWVDVVEGIQRLIMA</sequence>
<evidence type="ECO:0000313" key="1">
    <source>
        <dbReference type="EMBL" id="AEE54325.1"/>
    </source>
</evidence>
<dbReference type="Proteomes" id="UP000008461">
    <property type="component" value="Chromosome"/>
</dbReference>
<accession>F4KSH4</accession>
<dbReference type="RefSeq" id="WP_013768842.1">
    <property type="nucleotide sequence ID" value="NC_015510.1"/>
</dbReference>
<dbReference type="HOGENOM" id="CLU_2990395_0_0_10"/>
<dbReference type="STRING" id="760192.Halhy_6509"/>
<evidence type="ECO:0000313" key="2">
    <source>
        <dbReference type="Proteomes" id="UP000008461"/>
    </source>
</evidence>
<organism evidence="1 2">
    <name type="scientific">Haliscomenobacter hydrossis (strain ATCC 27775 / DSM 1100 / LMG 10767 / O)</name>
    <dbReference type="NCBI Taxonomy" id="760192"/>
    <lineage>
        <taxon>Bacteria</taxon>
        <taxon>Pseudomonadati</taxon>
        <taxon>Bacteroidota</taxon>
        <taxon>Saprospiria</taxon>
        <taxon>Saprospirales</taxon>
        <taxon>Haliscomenobacteraceae</taxon>
        <taxon>Haliscomenobacter</taxon>
    </lineage>
</organism>
<dbReference type="KEGG" id="hhy:Halhy_6509"/>
<name>F4KSH4_HALH1</name>
<reference evidence="1 2" key="1">
    <citation type="journal article" date="2011" name="Stand. Genomic Sci.">
        <title>Complete genome sequence of Haliscomenobacter hydrossis type strain (O).</title>
        <authorList>
            <consortium name="US DOE Joint Genome Institute (JGI-PGF)"/>
            <person name="Daligault H."/>
            <person name="Lapidus A."/>
            <person name="Zeytun A."/>
            <person name="Nolan M."/>
            <person name="Lucas S."/>
            <person name="Del Rio T.G."/>
            <person name="Tice H."/>
            <person name="Cheng J.F."/>
            <person name="Tapia R."/>
            <person name="Han C."/>
            <person name="Goodwin L."/>
            <person name="Pitluck S."/>
            <person name="Liolios K."/>
            <person name="Pagani I."/>
            <person name="Ivanova N."/>
            <person name="Huntemann M."/>
            <person name="Mavromatis K."/>
            <person name="Mikhailova N."/>
            <person name="Pati A."/>
            <person name="Chen A."/>
            <person name="Palaniappan K."/>
            <person name="Land M."/>
            <person name="Hauser L."/>
            <person name="Brambilla E.M."/>
            <person name="Rohde M."/>
            <person name="Verbarg S."/>
            <person name="Goker M."/>
            <person name="Bristow J."/>
            <person name="Eisen J.A."/>
            <person name="Markowitz V."/>
            <person name="Hugenholtz P."/>
            <person name="Kyrpides N.C."/>
            <person name="Klenk H.P."/>
            <person name="Woyke T."/>
        </authorList>
    </citation>
    <scope>NUCLEOTIDE SEQUENCE [LARGE SCALE GENOMIC DNA]</scope>
    <source>
        <strain evidence="2">ATCC 27775 / DSM 1100 / LMG 10767 / O</strain>
    </source>
</reference>
<reference key="2">
    <citation type="submission" date="2011-04" db="EMBL/GenBank/DDBJ databases">
        <title>Complete sequence of chromosome of Haliscomenobacter hydrossis DSM 1100.</title>
        <authorList>
            <consortium name="US DOE Joint Genome Institute (JGI-PGF)"/>
            <person name="Lucas S."/>
            <person name="Han J."/>
            <person name="Lapidus A."/>
            <person name="Bruce D."/>
            <person name="Goodwin L."/>
            <person name="Pitluck S."/>
            <person name="Peters L."/>
            <person name="Kyrpides N."/>
            <person name="Mavromatis K."/>
            <person name="Ivanova N."/>
            <person name="Ovchinnikova G."/>
            <person name="Pagani I."/>
            <person name="Daligault H."/>
            <person name="Detter J.C."/>
            <person name="Han C."/>
            <person name="Land M."/>
            <person name="Hauser L."/>
            <person name="Markowitz V."/>
            <person name="Cheng J.-F."/>
            <person name="Hugenholtz P."/>
            <person name="Woyke T."/>
            <person name="Wu D."/>
            <person name="Verbarg S."/>
            <person name="Frueling A."/>
            <person name="Brambilla E."/>
            <person name="Klenk H.-P."/>
            <person name="Eisen J.A."/>
        </authorList>
    </citation>
    <scope>NUCLEOTIDE SEQUENCE</scope>
    <source>
        <strain>DSM 1100</strain>
    </source>
</reference>
<gene>
    <name evidence="1" type="ordered locus">Halhy_6509</name>
</gene>
<dbReference type="EMBL" id="CP002691">
    <property type="protein sequence ID" value="AEE54325.1"/>
    <property type="molecule type" value="Genomic_DNA"/>
</dbReference>
<keyword evidence="2" id="KW-1185">Reference proteome</keyword>
<proteinExistence type="predicted"/>